<dbReference type="CDD" id="cd00056">
    <property type="entry name" value="ENDO3c"/>
    <property type="match status" value="1"/>
</dbReference>
<keyword evidence="6" id="KW-0234">DNA repair</keyword>
<dbReference type="PANTHER" id="PTHR10242">
    <property type="entry name" value="8-OXOGUANINE DNA GLYCOSYLASE"/>
    <property type="match status" value="1"/>
</dbReference>
<dbReference type="Gene3D" id="1.10.340.30">
    <property type="entry name" value="Hypothetical protein, domain 2"/>
    <property type="match status" value="1"/>
</dbReference>
<name>A0A0J9XC12_GEOCN</name>
<protein>
    <recommendedName>
        <fullName evidence="13">N-glycosylase/DNA lyase</fullName>
        <ecNumber evidence="3">4.2.99.18</ecNumber>
    </recommendedName>
</protein>
<dbReference type="InterPro" id="IPR012904">
    <property type="entry name" value="OGG_N"/>
</dbReference>
<dbReference type="Pfam" id="PF00730">
    <property type="entry name" value="HhH-GPD"/>
    <property type="match status" value="1"/>
</dbReference>
<evidence type="ECO:0000256" key="9">
    <source>
        <dbReference type="ARBA" id="ARBA00023268"/>
    </source>
</evidence>
<evidence type="ECO:0000256" key="6">
    <source>
        <dbReference type="ARBA" id="ARBA00023204"/>
    </source>
</evidence>
<dbReference type="Gene3D" id="1.10.1670.10">
    <property type="entry name" value="Helix-hairpin-Helix base-excision DNA repair enzymes (C-terminal)"/>
    <property type="match status" value="1"/>
</dbReference>
<comment type="similarity">
    <text evidence="2">Belongs to the type-1 OGG1 family.</text>
</comment>
<dbReference type="Gene3D" id="3.30.310.40">
    <property type="match status" value="1"/>
</dbReference>
<dbReference type="InterPro" id="IPR011257">
    <property type="entry name" value="DNA_glycosylase"/>
</dbReference>
<evidence type="ECO:0000313" key="16">
    <source>
        <dbReference type="EMBL" id="CDO54727.1"/>
    </source>
</evidence>
<dbReference type="GO" id="GO:0006285">
    <property type="term" value="P:base-excision repair, AP site formation"/>
    <property type="evidence" value="ECO:0007669"/>
    <property type="project" value="TreeGrafter"/>
</dbReference>
<organism evidence="16 17">
    <name type="scientific">Geotrichum candidum</name>
    <name type="common">Oospora lactis</name>
    <name type="synonym">Dipodascus geotrichum</name>
    <dbReference type="NCBI Taxonomy" id="1173061"/>
    <lineage>
        <taxon>Eukaryota</taxon>
        <taxon>Fungi</taxon>
        <taxon>Dikarya</taxon>
        <taxon>Ascomycota</taxon>
        <taxon>Saccharomycotina</taxon>
        <taxon>Dipodascomycetes</taxon>
        <taxon>Dipodascales</taxon>
        <taxon>Dipodascaceae</taxon>
        <taxon>Geotrichum</taxon>
    </lineage>
</organism>
<dbReference type="FunFam" id="1.10.1670.10:FF:000005">
    <property type="entry name" value="N-glycosylase/DNA lyase OGG1"/>
    <property type="match status" value="1"/>
</dbReference>
<dbReference type="OrthoDB" id="238681at2759"/>
<dbReference type="GO" id="GO:0034039">
    <property type="term" value="F:8-oxo-7,8-dihydroguanine DNA N-glycosylase activity"/>
    <property type="evidence" value="ECO:0007669"/>
    <property type="project" value="TreeGrafter"/>
</dbReference>
<gene>
    <name evidence="16" type="ORF">BN980_GECA08s03794g</name>
</gene>
<sequence length="391" mass="44969">MEWKTLAELSLATVLRCGQSFRWKQNGDVWSIGYKGRVIFLKHEQDQLHYADIFSETNKSAAKLSTHDIINDYFSLDTKLSDLYLQWSEKDPHFKKIAATDFHGIRILRQDPWENLCSFICSTNNNIKRISQMVENLCLHFGDYISDHDGIKYYDFPTPVQLSDPSVEAKLRQLGFGYRAKYIQKTAQMISEHPEGVASLIKLREIPYQDAHKSLLQYVGVGPKVADCVCLMSLDKHDCVPVDTHVWQIAQRDYKFGRNYKTLTKTAYEAVGDFFRNTWGEYAGWAHSVLFAADLRDLNNGQSKNTTKSPEAKAPTKTKKRVRVKSEEDKENISDITAKVEIKLETTDDTIKINAMKTDVTESKKHIPVLGEELVHESVSERLKKRRRVKV</sequence>
<reference evidence="16" key="1">
    <citation type="submission" date="2014-03" db="EMBL/GenBank/DDBJ databases">
        <authorList>
            <person name="Casaregola S."/>
        </authorList>
    </citation>
    <scope>NUCLEOTIDE SEQUENCE [LARGE SCALE GENOMIC DNA]</scope>
    <source>
        <strain evidence="16">CLIB 918</strain>
    </source>
</reference>
<evidence type="ECO:0000256" key="3">
    <source>
        <dbReference type="ARBA" id="ARBA00012720"/>
    </source>
</evidence>
<evidence type="ECO:0000256" key="8">
    <source>
        <dbReference type="ARBA" id="ARBA00023242"/>
    </source>
</evidence>
<dbReference type="Proteomes" id="UP000242525">
    <property type="component" value="Unassembled WGS sequence"/>
</dbReference>
<dbReference type="SUPFAM" id="SSF48150">
    <property type="entry name" value="DNA-glycosylase"/>
    <property type="match status" value="1"/>
</dbReference>
<dbReference type="InterPro" id="IPR052054">
    <property type="entry name" value="Oxidative_DNA_repair_enzyme"/>
</dbReference>
<evidence type="ECO:0000256" key="7">
    <source>
        <dbReference type="ARBA" id="ARBA00023239"/>
    </source>
</evidence>
<dbReference type="GO" id="GO:0003684">
    <property type="term" value="F:damaged DNA binding"/>
    <property type="evidence" value="ECO:0007669"/>
    <property type="project" value="InterPro"/>
</dbReference>
<dbReference type="EMBL" id="CCBN010000008">
    <property type="protein sequence ID" value="CDO54727.1"/>
    <property type="molecule type" value="Genomic_DNA"/>
</dbReference>
<keyword evidence="10" id="KW-0326">Glycosidase</keyword>
<dbReference type="GO" id="GO:0005634">
    <property type="term" value="C:nucleus"/>
    <property type="evidence" value="ECO:0007669"/>
    <property type="project" value="UniProtKB-SubCell"/>
</dbReference>
<comment type="caution">
    <text evidence="16">The sequence shown here is derived from an EMBL/GenBank/DDBJ whole genome shotgun (WGS) entry which is preliminary data.</text>
</comment>
<dbReference type="GO" id="GO:0140078">
    <property type="term" value="F:class I DNA-(apurinic or apyrimidinic site) endonuclease activity"/>
    <property type="evidence" value="ECO:0007669"/>
    <property type="project" value="UniProtKB-EC"/>
</dbReference>
<feature type="region of interest" description="Disordered" evidence="14">
    <location>
        <begin position="301"/>
        <end position="328"/>
    </location>
</feature>
<evidence type="ECO:0000256" key="5">
    <source>
        <dbReference type="ARBA" id="ARBA00022801"/>
    </source>
</evidence>
<evidence type="ECO:0000313" key="17">
    <source>
        <dbReference type="Proteomes" id="UP000242525"/>
    </source>
</evidence>
<dbReference type="GO" id="GO:0006289">
    <property type="term" value="P:nucleotide-excision repair"/>
    <property type="evidence" value="ECO:0007669"/>
    <property type="project" value="InterPro"/>
</dbReference>
<accession>A0A0J9XC12</accession>
<dbReference type="AlphaFoldDB" id="A0A0J9XC12"/>
<keyword evidence="8" id="KW-0539">Nucleus</keyword>
<evidence type="ECO:0000256" key="4">
    <source>
        <dbReference type="ARBA" id="ARBA00022763"/>
    </source>
</evidence>
<evidence type="ECO:0000259" key="15">
    <source>
        <dbReference type="SMART" id="SM00478"/>
    </source>
</evidence>
<dbReference type="InterPro" id="IPR003265">
    <property type="entry name" value="HhH-GPD_domain"/>
</dbReference>
<comment type="catalytic activity">
    <reaction evidence="12">
        <text>2'-deoxyribonucleotide-(2'-deoxyribose 5'-phosphate)-2'-deoxyribonucleotide-DNA = a 3'-end 2'-deoxyribonucleotide-(2,3-dehydro-2,3-deoxyribose 5'-phosphate)-DNA + a 5'-end 5'-phospho-2'-deoxyribonucleoside-DNA + H(+)</text>
        <dbReference type="Rhea" id="RHEA:66592"/>
        <dbReference type="Rhea" id="RHEA-COMP:13180"/>
        <dbReference type="Rhea" id="RHEA-COMP:16897"/>
        <dbReference type="Rhea" id="RHEA-COMP:17067"/>
        <dbReference type="ChEBI" id="CHEBI:15378"/>
        <dbReference type="ChEBI" id="CHEBI:136412"/>
        <dbReference type="ChEBI" id="CHEBI:157695"/>
        <dbReference type="ChEBI" id="CHEBI:167181"/>
        <dbReference type="EC" id="4.2.99.18"/>
    </reaction>
</comment>
<keyword evidence="4" id="KW-0227">DNA damage</keyword>
<evidence type="ECO:0000256" key="14">
    <source>
        <dbReference type="SAM" id="MobiDB-lite"/>
    </source>
</evidence>
<dbReference type="Pfam" id="PF07934">
    <property type="entry name" value="OGG_N"/>
    <property type="match status" value="1"/>
</dbReference>
<keyword evidence="17" id="KW-1185">Reference proteome</keyword>
<dbReference type="FunFam" id="1.10.340.30:FF:000006">
    <property type="entry name" value="N-glycosylase/DNA lyase isoform X2"/>
    <property type="match status" value="1"/>
</dbReference>
<keyword evidence="9" id="KW-0511">Multifunctional enzyme</keyword>
<evidence type="ECO:0000256" key="10">
    <source>
        <dbReference type="ARBA" id="ARBA00023295"/>
    </source>
</evidence>
<keyword evidence="5" id="KW-0378">Hydrolase</keyword>
<keyword evidence="7" id="KW-0456">Lyase</keyword>
<evidence type="ECO:0000256" key="12">
    <source>
        <dbReference type="ARBA" id="ARBA00044632"/>
    </source>
</evidence>
<evidence type="ECO:0000256" key="2">
    <source>
        <dbReference type="ARBA" id="ARBA00010679"/>
    </source>
</evidence>
<evidence type="ECO:0000256" key="13">
    <source>
        <dbReference type="ARBA" id="ARBA00073127"/>
    </source>
</evidence>
<dbReference type="PANTHER" id="PTHR10242:SF2">
    <property type="entry name" value="N-GLYCOSYLASE_DNA LYASE"/>
    <property type="match status" value="1"/>
</dbReference>
<proteinExistence type="inferred from homology"/>
<dbReference type="InterPro" id="IPR023170">
    <property type="entry name" value="HhH_base_excis_C"/>
</dbReference>
<dbReference type="SMART" id="SM00478">
    <property type="entry name" value="ENDO3c"/>
    <property type="match status" value="1"/>
</dbReference>
<comment type="subcellular location">
    <subcellularLocation>
        <location evidence="1">Nucleus</location>
    </subcellularLocation>
</comment>
<evidence type="ECO:0000256" key="11">
    <source>
        <dbReference type="ARBA" id="ARBA00025652"/>
    </source>
</evidence>
<feature type="domain" description="HhH-GPD" evidence="15">
    <location>
        <begin position="121"/>
        <end position="294"/>
    </location>
</feature>
<dbReference type="STRING" id="1173061.A0A0J9XC12"/>
<comment type="function">
    <text evidence="11">DNA repair enzyme that incises DNA at 8-oxoG residues. Excises 7,8-dihydro-8-oxoguanine and 2,6-diamino-4-hydroxy-5-N-methylformamidopyrimidine (FAPY) from damaged DNA. Has a beta-lyase activity that nicks DNA 3' to the lesion.</text>
</comment>
<dbReference type="SUPFAM" id="SSF55945">
    <property type="entry name" value="TATA-box binding protein-like"/>
    <property type="match status" value="1"/>
</dbReference>
<evidence type="ECO:0000256" key="1">
    <source>
        <dbReference type="ARBA" id="ARBA00004123"/>
    </source>
</evidence>
<dbReference type="EC" id="4.2.99.18" evidence="3"/>